<evidence type="ECO:0000313" key="1">
    <source>
        <dbReference type="EMBL" id="EPP22109.1"/>
    </source>
</evidence>
<organism evidence="1 2">
    <name type="scientific">Vibrio fluvialis PG41</name>
    <dbReference type="NCBI Taxonomy" id="1336752"/>
    <lineage>
        <taxon>Bacteria</taxon>
        <taxon>Pseudomonadati</taxon>
        <taxon>Pseudomonadota</taxon>
        <taxon>Gammaproteobacteria</taxon>
        <taxon>Vibrionales</taxon>
        <taxon>Vibrionaceae</taxon>
        <taxon>Vibrio</taxon>
    </lineage>
</organism>
<protein>
    <submittedName>
        <fullName evidence="1">Uncharacterized protein</fullName>
    </submittedName>
</protein>
<gene>
    <name evidence="1" type="ORF">L910_0914</name>
</gene>
<sequence>MRQTAVIRDGCFFHLKIQKLLPLFGSIQEPKRCKKAN</sequence>
<accession>S7I234</accession>
<dbReference type="PATRIC" id="fig|1336752.4.peg.2766"/>
<reference evidence="1 2" key="1">
    <citation type="journal article" date="2013" name="Gut Pathog.">
        <title>Evidence of a new metabolic capacity in an emerging diarrheal pathogen: lessons from the draft genomes of Vibrio fluvialis strains PG41 and I21563.</title>
        <authorList>
            <person name="Khatri I."/>
            <person name="Mahajan S."/>
            <person name="Dureja C."/>
            <person name="Subramanian S."/>
            <person name="Raychaudhuri S."/>
        </authorList>
    </citation>
    <scope>NUCLEOTIDE SEQUENCE [LARGE SCALE GENOMIC DNA]</scope>
    <source>
        <strain evidence="1 2">PG41</strain>
    </source>
</reference>
<dbReference type="AlphaFoldDB" id="S7I234"/>
<proteinExistence type="predicted"/>
<evidence type="ECO:0000313" key="2">
    <source>
        <dbReference type="Proteomes" id="UP000014854"/>
    </source>
</evidence>
<dbReference type="Proteomes" id="UP000014854">
    <property type="component" value="Unassembled WGS sequence"/>
</dbReference>
<comment type="caution">
    <text evidence="1">The sequence shown here is derived from an EMBL/GenBank/DDBJ whole genome shotgun (WGS) entry which is preliminary data.</text>
</comment>
<name>S7I234_VIBFL</name>
<dbReference type="EMBL" id="ASXS01000011">
    <property type="protein sequence ID" value="EPP22109.1"/>
    <property type="molecule type" value="Genomic_DNA"/>
</dbReference>